<evidence type="ECO:0000313" key="2">
    <source>
        <dbReference type="EMBL" id="KAG3226773.1"/>
    </source>
</evidence>
<feature type="compositionally biased region" description="Acidic residues" evidence="1">
    <location>
        <begin position="79"/>
        <end position="105"/>
    </location>
</feature>
<gene>
    <name evidence="2" type="ORF">PC129_g2617</name>
</gene>
<evidence type="ECO:0000313" key="3">
    <source>
        <dbReference type="Proteomes" id="UP000760860"/>
    </source>
</evidence>
<feature type="non-terminal residue" evidence="2">
    <location>
        <position position="1"/>
    </location>
</feature>
<dbReference type="VEuPathDB" id="FungiDB:PC110_g3865"/>
<dbReference type="AlphaFoldDB" id="A0A8T1IRN7"/>
<reference evidence="2" key="1">
    <citation type="submission" date="2018-05" db="EMBL/GenBank/DDBJ databases">
        <title>Effector identification in a new, highly contiguous assembly of the strawberry crown rot pathogen Phytophthora cactorum.</title>
        <authorList>
            <person name="Armitage A.D."/>
            <person name="Nellist C.F."/>
            <person name="Bates H."/>
            <person name="Vickerstaff R.J."/>
            <person name="Harrison R.J."/>
        </authorList>
    </citation>
    <scope>NUCLEOTIDE SEQUENCE</scope>
    <source>
        <strain evidence="2">P421</strain>
    </source>
</reference>
<feature type="compositionally biased region" description="Basic and acidic residues" evidence="1">
    <location>
        <begin position="64"/>
        <end position="78"/>
    </location>
</feature>
<feature type="region of interest" description="Disordered" evidence="1">
    <location>
        <begin position="31"/>
        <end position="105"/>
    </location>
</feature>
<dbReference type="EMBL" id="RCMV01000049">
    <property type="protein sequence ID" value="KAG3226773.1"/>
    <property type="molecule type" value="Genomic_DNA"/>
</dbReference>
<sequence length="105" mass="12012">DEEDVLREVEEKNFALARQLDEAHSVIERARMSISMSGDDDDDEANDGLSEEQISLFKKLTSQAEERMSMVDRLHPQDDSDSDSDSDSGEEEEEEEEEEDEGVWI</sequence>
<feature type="compositionally biased region" description="Acidic residues" evidence="1">
    <location>
        <begin position="38"/>
        <end position="50"/>
    </location>
</feature>
<evidence type="ECO:0000256" key="1">
    <source>
        <dbReference type="SAM" id="MobiDB-lite"/>
    </source>
</evidence>
<protein>
    <submittedName>
        <fullName evidence="2">Uncharacterized protein</fullName>
    </submittedName>
</protein>
<organism evidence="2 3">
    <name type="scientific">Phytophthora cactorum</name>
    <dbReference type="NCBI Taxonomy" id="29920"/>
    <lineage>
        <taxon>Eukaryota</taxon>
        <taxon>Sar</taxon>
        <taxon>Stramenopiles</taxon>
        <taxon>Oomycota</taxon>
        <taxon>Peronosporomycetes</taxon>
        <taxon>Peronosporales</taxon>
        <taxon>Peronosporaceae</taxon>
        <taxon>Phytophthora</taxon>
    </lineage>
</organism>
<proteinExistence type="predicted"/>
<accession>A0A8T1IRN7</accession>
<comment type="caution">
    <text evidence="2">The sequence shown here is derived from an EMBL/GenBank/DDBJ whole genome shotgun (WGS) entry which is preliminary data.</text>
</comment>
<dbReference type="Proteomes" id="UP000760860">
    <property type="component" value="Unassembled WGS sequence"/>
</dbReference>
<name>A0A8T1IRN7_9STRA</name>